<comment type="subcellular location">
    <subcellularLocation>
        <location evidence="1">Cell membrane</location>
    </subcellularLocation>
</comment>
<dbReference type="Pfam" id="PF00069">
    <property type="entry name" value="Pkinase"/>
    <property type="match status" value="1"/>
</dbReference>
<keyword evidence="4" id="KW-0723">Serine/threonine-protein kinase</keyword>
<keyword evidence="13" id="KW-1185">Reference proteome</keyword>
<protein>
    <recommendedName>
        <fullName evidence="11">Protein kinase domain-containing protein</fullName>
    </recommendedName>
</protein>
<evidence type="ECO:0000256" key="9">
    <source>
        <dbReference type="ARBA" id="ARBA00023136"/>
    </source>
</evidence>
<feature type="domain" description="Protein kinase" evidence="11">
    <location>
        <begin position="1"/>
        <end position="198"/>
    </location>
</feature>
<dbReference type="PROSITE" id="PS50011">
    <property type="entry name" value="PROTEIN_KINASE_DOM"/>
    <property type="match status" value="1"/>
</dbReference>
<dbReference type="InterPro" id="IPR011009">
    <property type="entry name" value="Kinase-like_dom_sf"/>
</dbReference>
<dbReference type="InterPro" id="IPR050823">
    <property type="entry name" value="Plant_Ser_Thr_Prot_Kinase"/>
</dbReference>
<feature type="region of interest" description="Disordered" evidence="10">
    <location>
        <begin position="214"/>
        <end position="246"/>
    </location>
</feature>
<evidence type="ECO:0000256" key="6">
    <source>
        <dbReference type="ARBA" id="ARBA00022741"/>
    </source>
</evidence>
<proteinExistence type="inferred from homology"/>
<dbReference type="Proteomes" id="UP000593564">
    <property type="component" value="Unassembled WGS sequence"/>
</dbReference>
<keyword evidence="8" id="KW-0067">ATP-binding</keyword>
<dbReference type="InterPro" id="IPR008271">
    <property type="entry name" value="Ser/Thr_kinase_AS"/>
</dbReference>
<dbReference type="AlphaFoldDB" id="A0A7J7FZ10"/>
<evidence type="ECO:0000259" key="11">
    <source>
        <dbReference type="PROSITE" id="PS50011"/>
    </source>
</evidence>
<dbReference type="PROSITE" id="PS00108">
    <property type="entry name" value="PROTEIN_KINASE_ST"/>
    <property type="match status" value="1"/>
</dbReference>
<evidence type="ECO:0000256" key="2">
    <source>
        <dbReference type="ARBA" id="ARBA00008684"/>
    </source>
</evidence>
<keyword evidence="3" id="KW-1003">Cell membrane</keyword>
<dbReference type="EMBL" id="JACBKZ010000014">
    <property type="protein sequence ID" value="KAF5933673.1"/>
    <property type="molecule type" value="Genomic_DNA"/>
</dbReference>
<dbReference type="PIRSF" id="PIRSF000654">
    <property type="entry name" value="Integrin-linked_kinase"/>
    <property type="match status" value="1"/>
</dbReference>
<dbReference type="InterPro" id="IPR000719">
    <property type="entry name" value="Prot_kinase_dom"/>
</dbReference>
<evidence type="ECO:0000313" key="13">
    <source>
        <dbReference type="Proteomes" id="UP000593564"/>
    </source>
</evidence>
<reference evidence="12 13" key="2">
    <citation type="submission" date="2020-07" db="EMBL/GenBank/DDBJ databases">
        <title>Genome assembly of wild tea tree DASZ reveals pedigree and selection history of tea varieties.</title>
        <authorList>
            <person name="Zhang W."/>
        </authorList>
    </citation>
    <scope>NUCLEOTIDE SEQUENCE [LARGE SCALE GENOMIC DNA]</scope>
    <source>
        <strain evidence="13">cv. G240</strain>
        <tissue evidence="12">Leaf</tissue>
    </source>
</reference>
<evidence type="ECO:0000256" key="4">
    <source>
        <dbReference type="ARBA" id="ARBA00022527"/>
    </source>
</evidence>
<keyword evidence="7" id="KW-0418">Kinase</keyword>
<dbReference type="GO" id="GO:0005524">
    <property type="term" value="F:ATP binding"/>
    <property type="evidence" value="ECO:0007669"/>
    <property type="project" value="UniProtKB-KW"/>
</dbReference>
<evidence type="ECO:0000256" key="7">
    <source>
        <dbReference type="ARBA" id="ARBA00022777"/>
    </source>
</evidence>
<sequence>MPRGSLENHLFKRSAQPLSWETRVKVAIGAARGLCFLHSSESQVIYRDFKASNILLDSEFNAKLSDFGLAKAGPTGDQTHVSTQVMGTHGYAAPEYVATGRLTAKCDVYSFGVVLLELLTGRRAVDNTNTGIEQKLVKWAQGHLEDKRKIFRIMDTRLGGQYPRKGACMAATLAMDCVSSDAKSRPHMDEVLAILEELPSPKCMFISSPSEKPTIPSPYAKSPACHDTLTPRGSPLPAHMKSPKAR</sequence>
<dbReference type="GO" id="GO:0005886">
    <property type="term" value="C:plasma membrane"/>
    <property type="evidence" value="ECO:0007669"/>
    <property type="project" value="UniProtKB-SubCell"/>
</dbReference>
<evidence type="ECO:0000256" key="10">
    <source>
        <dbReference type="SAM" id="MobiDB-lite"/>
    </source>
</evidence>
<accession>A0A7J7FZ10</accession>
<evidence type="ECO:0000256" key="5">
    <source>
        <dbReference type="ARBA" id="ARBA00022679"/>
    </source>
</evidence>
<dbReference type="SUPFAM" id="SSF56112">
    <property type="entry name" value="Protein kinase-like (PK-like)"/>
    <property type="match status" value="1"/>
</dbReference>
<evidence type="ECO:0000313" key="12">
    <source>
        <dbReference type="EMBL" id="KAF5933673.1"/>
    </source>
</evidence>
<evidence type="ECO:0000256" key="8">
    <source>
        <dbReference type="ARBA" id="ARBA00022840"/>
    </source>
</evidence>
<evidence type="ECO:0000256" key="1">
    <source>
        <dbReference type="ARBA" id="ARBA00004236"/>
    </source>
</evidence>
<reference evidence="13" key="1">
    <citation type="journal article" date="2020" name="Nat. Commun.">
        <title>Genome assembly of wild tea tree DASZ reveals pedigree and selection history of tea varieties.</title>
        <authorList>
            <person name="Zhang W."/>
            <person name="Zhang Y."/>
            <person name="Qiu H."/>
            <person name="Guo Y."/>
            <person name="Wan H."/>
            <person name="Zhang X."/>
            <person name="Scossa F."/>
            <person name="Alseekh S."/>
            <person name="Zhang Q."/>
            <person name="Wang P."/>
            <person name="Xu L."/>
            <person name="Schmidt M.H."/>
            <person name="Jia X."/>
            <person name="Li D."/>
            <person name="Zhu A."/>
            <person name="Guo F."/>
            <person name="Chen W."/>
            <person name="Ni D."/>
            <person name="Usadel B."/>
            <person name="Fernie A.R."/>
            <person name="Wen W."/>
        </authorList>
    </citation>
    <scope>NUCLEOTIDE SEQUENCE [LARGE SCALE GENOMIC DNA]</scope>
    <source>
        <strain evidence="13">cv. G240</strain>
    </source>
</reference>
<keyword evidence="9" id="KW-0472">Membrane</keyword>
<dbReference type="PANTHER" id="PTHR45621">
    <property type="entry name" value="OS01G0588500 PROTEIN-RELATED"/>
    <property type="match status" value="1"/>
</dbReference>
<gene>
    <name evidence="12" type="ORF">HYC85_029844</name>
</gene>
<comment type="similarity">
    <text evidence="2">Belongs to the protein kinase superfamily. Ser/Thr protein kinase family.</text>
</comment>
<dbReference type="Gene3D" id="1.10.510.10">
    <property type="entry name" value="Transferase(Phosphotransferase) domain 1"/>
    <property type="match status" value="1"/>
</dbReference>
<keyword evidence="5" id="KW-0808">Transferase</keyword>
<name>A0A7J7FZ10_CAMSI</name>
<comment type="caution">
    <text evidence="12">The sequence shown here is derived from an EMBL/GenBank/DDBJ whole genome shotgun (WGS) entry which is preliminary data.</text>
</comment>
<dbReference type="FunFam" id="1.10.510.10:FF:000032">
    <property type="entry name" value="Serine/threonine-protein kinase PBS1"/>
    <property type="match status" value="1"/>
</dbReference>
<evidence type="ECO:0000256" key="3">
    <source>
        <dbReference type="ARBA" id="ARBA00022475"/>
    </source>
</evidence>
<keyword evidence="6" id="KW-0547">Nucleotide-binding</keyword>
<organism evidence="12 13">
    <name type="scientific">Camellia sinensis</name>
    <name type="common">Tea plant</name>
    <name type="synonym">Thea sinensis</name>
    <dbReference type="NCBI Taxonomy" id="4442"/>
    <lineage>
        <taxon>Eukaryota</taxon>
        <taxon>Viridiplantae</taxon>
        <taxon>Streptophyta</taxon>
        <taxon>Embryophyta</taxon>
        <taxon>Tracheophyta</taxon>
        <taxon>Spermatophyta</taxon>
        <taxon>Magnoliopsida</taxon>
        <taxon>eudicotyledons</taxon>
        <taxon>Gunneridae</taxon>
        <taxon>Pentapetalae</taxon>
        <taxon>asterids</taxon>
        <taxon>Ericales</taxon>
        <taxon>Theaceae</taxon>
        <taxon>Camellia</taxon>
    </lineage>
</organism>
<dbReference type="GO" id="GO:0004674">
    <property type="term" value="F:protein serine/threonine kinase activity"/>
    <property type="evidence" value="ECO:0007669"/>
    <property type="project" value="UniProtKB-KW"/>
</dbReference>